<evidence type="ECO:0000256" key="9">
    <source>
        <dbReference type="PIRNR" id="PIRNR027081"/>
    </source>
</evidence>
<dbReference type="GO" id="GO:0033204">
    <property type="term" value="F:ribonuclease P RNA binding"/>
    <property type="evidence" value="ECO:0007669"/>
    <property type="project" value="InterPro"/>
</dbReference>
<name>V3YVG4_LOTGI</name>
<feature type="region of interest" description="Disordered" evidence="10">
    <location>
        <begin position="1"/>
        <end position="22"/>
    </location>
</feature>
<dbReference type="CTD" id="20245301"/>
<dbReference type="AlphaFoldDB" id="V3YVG4"/>
<dbReference type="GeneID" id="20245301"/>
<evidence type="ECO:0000313" key="11">
    <source>
        <dbReference type="EMBL" id="ESO81963.1"/>
    </source>
</evidence>
<dbReference type="GO" id="GO:0001682">
    <property type="term" value="P:tRNA 5'-leader removal"/>
    <property type="evidence" value="ECO:0007669"/>
    <property type="project" value="InterPro"/>
</dbReference>
<dbReference type="GO" id="GO:0005730">
    <property type="term" value="C:nucleolus"/>
    <property type="evidence" value="ECO:0007669"/>
    <property type="project" value="UniProtKB-SubCell"/>
</dbReference>
<dbReference type="InterPro" id="IPR023534">
    <property type="entry name" value="Rof/RNase_P-like"/>
</dbReference>
<comment type="function">
    <text evidence="1 9">Component of ribonuclease P, a ribonucleoprotein complex that generates mature tRNA molecules by cleaving their 5'-ends.</text>
</comment>
<evidence type="ECO:0000256" key="6">
    <source>
        <dbReference type="ARBA" id="ARBA00022694"/>
    </source>
</evidence>
<dbReference type="SUPFAM" id="SSF101744">
    <property type="entry name" value="Rof/RNase P subunit-like"/>
    <property type="match status" value="1"/>
</dbReference>
<keyword evidence="12" id="KW-1185">Reference proteome</keyword>
<reference evidence="11 12" key="1">
    <citation type="journal article" date="2013" name="Nature">
        <title>Insights into bilaterian evolution from three spiralian genomes.</title>
        <authorList>
            <person name="Simakov O."/>
            <person name="Marletaz F."/>
            <person name="Cho S.J."/>
            <person name="Edsinger-Gonzales E."/>
            <person name="Havlak P."/>
            <person name="Hellsten U."/>
            <person name="Kuo D.H."/>
            <person name="Larsson T."/>
            <person name="Lv J."/>
            <person name="Arendt D."/>
            <person name="Savage R."/>
            <person name="Osoegawa K."/>
            <person name="de Jong P."/>
            <person name="Grimwood J."/>
            <person name="Chapman J.A."/>
            <person name="Shapiro H."/>
            <person name="Aerts A."/>
            <person name="Otillar R.P."/>
            <person name="Terry A.Y."/>
            <person name="Boore J.L."/>
            <person name="Grigoriev I.V."/>
            <person name="Lindberg D.R."/>
            <person name="Seaver E.C."/>
            <person name="Weisblat D.A."/>
            <person name="Putnam N.H."/>
            <person name="Rokhsar D.S."/>
        </authorList>
    </citation>
    <scope>NUCLEOTIDE SEQUENCE [LARGE SCALE GENOMIC DNA]</scope>
</reference>
<protein>
    <recommendedName>
        <fullName evidence="4 9">Ribonuclease P protein subunit p29</fullName>
    </recommendedName>
</protein>
<proteinExistence type="inferred from homology"/>
<feature type="region of interest" description="Disordered" evidence="10">
    <location>
        <begin position="68"/>
        <end position="88"/>
    </location>
</feature>
<evidence type="ECO:0000256" key="5">
    <source>
        <dbReference type="ARBA" id="ARBA00022553"/>
    </source>
</evidence>
<evidence type="ECO:0000313" key="12">
    <source>
        <dbReference type="Proteomes" id="UP000030746"/>
    </source>
</evidence>
<evidence type="ECO:0000256" key="1">
    <source>
        <dbReference type="ARBA" id="ARBA00002435"/>
    </source>
</evidence>
<evidence type="ECO:0000256" key="2">
    <source>
        <dbReference type="ARBA" id="ARBA00004604"/>
    </source>
</evidence>
<dbReference type="InterPro" id="IPR002730">
    <property type="entry name" value="Rpp29/RNP1"/>
</dbReference>
<dbReference type="PANTHER" id="PTHR13348:SF0">
    <property type="entry name" value="RIBONUCLEASE P PROTEIN SUBUNIT P29"/>
    <property type="match status" value="1"/>
</dbReference>
<gene>
    <name evidence="11" type="ORF">LOTGIDRAFT_198435</name>
</gene>
<dbReference type="InterPro" id="IPR016848">
    <property type="entry name" value="RNase_P/MRP_Rpp29-subunit"/>
</dbReference>
<dbReference type="GO" id="GO:0006364">
    <property type="term" value="P:rRNA processing"/>
    <property type="evidence" value="ECO:0007669"/>
    <property type="project" value="TreeGrafter"/>
</dbReference>
<dbReference type="KEGG" id="lgi:LOTGIDRAFT_198435"/>
<keyword evidence="6 9" id="KW-0819">tRNA processing</keyword>
<dbReference type="GO" id="GO:0000172">
    <property type="term" value="C:ribonuclease MRP complex"/>
    <property type="evidence" value="ECO:0007669"/>
    <property type="project" value="InterPro"/>
</dbReference>
<dbReference type="HOGENOM" id="CLU_078577_2_1_1"/>
<accession>V3YVG4</accession>
<dbReference type="InterPro" id="IPR036980">
    <property type="entry name" value="RNase_P/MRP_Rpp29_sf"/>
</dbReference>
<feature type="compositionally biased region" description="Basic residues" evidence="10">
    <location>
        <begin position="70"/>
        <end position="88"/>
    </location>
</feature>
<keyword evidence="7 9" id="KW-0539">Nucleus</keyword>
<evidence type="ECO:0000256" key="4">
    <source>
        <dbReference type="ARBA" id="ARBA00016225"/>
    </source>
</evidence>
<dbReference type="OMA" id="IPKSECV"/>
<comment type="subcellular location">
    <subcellularLocation>
        <location evidence="2 9">Nucleus</location>
        <location evidence="2 9">Nucleolus</location>
    </subcellularLocation>
</comment>
<comment type="similarity">
    <text evidence="3">Belongs to the eukaryotic/archaeal RNase P protein component 1 family.</text>
</comment>
<dbReference type="STRING" id="225164.V3YVG4"/>
<keyword evidence="5" id="KW-0597">Phosphoprotein</keyword>
<dbReference type="Proteomes" id="UP000030746">
    <property type="component" value="Unassembled WGS sequence"/>
</dbReference>
<dbReference type="RefSeq" id="XP_009067404.1">
    <property type="nucleotide sequence ID" value="XM_009069156.1"/>
</dbReference>
<dbReference type="PANTHER" id="PTHR13348">
    <property type="entry name" value="RIBONUCLEASE P SUBUNIT P29"/>
    <property type="match status" value="1"/>
</dbReference>
<dbReference type="GO" id="GO:0030677">
    <property type="term" value="C:ribonuclease P complex"/>
    <property type="evidence" value="ECO:0007669"/>
    <property type="project" value="UniProtKB-UniRule"/>
</dbReference>
<dbReference type="Gene3D" id="2.30.30.210">
    <property type="entry name" value="Ribonuclease P/MRP, subunit p29"/>
    <property type="match status" value="1"/>
</dbReference>
<dbReference type="FunFam" id="2.30.30.210:FF:000001">
    <property type="entry name" value="Ribonuclease P protein subunit p29"/>
    <property type="match status" value="1"/>
</dbReference>
<evidence type="ECO:0000256" key="7">
    <source>
        <dbReference type="ARBA" id="ARBA00023242"/>
    </source>
</evidence>
<dbReference type="PIRSF" id="PIRSF027081">
    <property type="entry name" value="RNase_P/MRP_p29_subunit"/>
    <property type="match status" value="1"/>
</dbReference>
<evidence type="ECO:0000256" key="3">
    <source>
        <dbReference type="ARBA" id="ARBA00006181"/>
    </source>
</evidence>
<feature type="compositionally biased region" description="Low complexity" evidence="10">
    <location>
        <begin position="12"/>
        <end position="22"/>
    </location>
</feature>
<organism evidence="11 12">
    <name type="scientific">Lottia gigantea</name>
    <name type="common">Giant owl limpet</name>
    <dbReference type="NCBI Taxonomy" id="225164"/>
    <lineage>
        <taxon>Eukaryota</taxon>
        <taxon>Metazoa</taxon>
        <taxon>Spiralia</taxon>
        <taxon>Lophotrochozoa</taxon>
        <taxon>Mollusca</taxon>
        <taxon>Gastropoda</taxon>
        <taxon>Patellogastropoda</taxon>
        <taxon>Lottioidea</taxon>
        <taxon>Lottiidae</taxon>
        <taxon>Lottia</taxon>
    </lineage>
</organism>
<sequence length="232" mass="26824">MEVKADKDTLYSSLPQSVQSNSSKIGLKAVRADFLKNFLKQTVHSDKKKEKNVPLEHLTVVSEVIENPPKKRKVEKGPRKHRKTMTHKERKKMKLFDIKKEDQIYEKYIPLHNLWKDYISDLLYSGDKEKSEGILTNDAQKLLKADLHGAIITVIKSRCPSYIHTTGILLQETRNTFNIITKNNKIKCIPKLHSIFTIENAGILYTIYGNQFKVKSSERSIRKFKTKATLDL</sequence>
<dbReference type="EMBL" id="KB204089">
    <property type="protein sequence ID" value="ESO81963.1"/>
    <property type="molecule type" value="Genomic_DNA"/>
</dbReference>
<dbReference type="Pfam" id="PF01868">
    <property type="entry name" value="RNase_P-MRP_p29"/>
    <property type="match status" value="1"/>
</dbReference>
<dbReference type="OrthoDB" id="124041at2759"/>
<evidence type="ECO:0000256" key="8">
    <source>
        <dbReference type="ARBA" id="ARBA00046486"/>
    </source>
</evidence>
<evidence type="ECO:0000256" key="10">
    <source>
        <dbReference type="SAM" id="MobiDB-lite"/>
    </source>
</evidence>
<dbReference type="SMART" id="SM00538">
    <property type="entry name" value="POP4"/>
    <property type="match status" value="1"/>
</dbReference>
<comment type="subunit">
    <text evidence="8">Component of nuclear RNase P and RNase MRP ribonucleoproteins. RNase P consists of a catalytic RNA moiety and 10 different protein chains; POP1, POP4, POP5, POP7, RPP14, RPP21, RPP25, RPP30, RPP38 and RPP40. Within the RNase P complex, POP1, POP7 and RPP25 form the 'finger' subcomplex, POP5, RPP14, RPP40 and homodimeric RPP30 form the 'palm' subcomplex, and RPP21, POP4 and RPP38 form the 'wrist' subcomplex. All subunits of the RNase P complex interact with the catalytic RNA. Several subunits of RNase P are also part of the RNase MRP complex. RNase MRP consists of a catalytic RNA moiety and about 8 protein subunits; POP1, POP7, RPP25, RPP30, RPP38, RPP40 and possibly also POP4 and POP5.</text>
</comment>